<name>A0A173LI91_9ACTN</name>
<dbReference type="RefSeq" id="WP_067478372.1">
    <property type="nucleotide sequence ID" value="NZ_CP015961.1"/>
</dbReference>
<feature type="region of interest" description="Disordered" evidence="1">
    <location>
        <begin position="157"/>
        <end position="182"/>
    </location>
</feature>
<dbReference type="Pfam" id="PF09656">
    <property type="entry name" value="PGPGW"/>
    <property type="match status" value="1"/>
</dbReference>
<feature type="transmembrane region" description="Helical" evidence="2">
    <location>
        <begin position="122"/>
        <end position="141"/>
    </location>
</feature>
<gene>
    <name evidence="3" type="ORF">BJL86_0428</name>
</gene>
<feature type="transmembrane region" description="Helical" evidence="2">
    <location>
        <begin position="80"/>
        <end position="102"/>
    </location>
</feature>
<accession>A0A173LI91</accession>
<protein>
    <recommendedName>
        <fullName evidence="5">Transmembrane protein</fullName>
    </recommendedName>
</protein>
<evidence type="ECO:0000256" key="1">
    <source>
        <dbReference type="SAM" id="MobiDB-lite"/>
    </source>
</evidence>
<dbReference type="KEGG" id="dtm:BJL86_0428"/>
<dbReference type="InterPro" id="IPR019099">
    <property type="entry name" value="Uncharacterised_PGPGW_TM"/>
</dbReference>
<proteinExistence type="predicted"/>
<dbReference type="Proteomes" id="UP000186104">
    <property type="component" value="Chromosome"/>
</dbReference>
<sequence>MSEHKSWAQRQNSAVRLTLQIVGWVLVVLGIAALVLPGPGLLMLFAGLALLSQELTWAQRFVTPVKHAALRGASEGVQSWLRICGSLVGVAALVAVGLAWGLWRTAPDWWPLDDQWWLPGGWGTAGTLFASAAIALGLLIYSFRRFRGSPYVPYDVERPSPTGGDTATERENSPAGSATGRS</sequence>
<dbReference type="EMBL" id="CP015961">
    <property type="protein sequence ID" value="ANI91238.1"/>
    <property type="molecule type" value="Genomic_DNA"/>
</dbReference>
<reference evidence="3 4" key="1">
    <citation type="submission" date="2016-06" db="EMBL/GenBank/DDBJ databases">
        <title>Complete genome sequence of a saline-alkali tolerant type strain Dietzia timorensis ID05-A0528T.</title>
        <authorList>
            <person name="Wu X."/>
        </authorList>
    </citation>
    <scope>NUCLEOTIDE SEQUENCE [LARGE SCALE GENOMIC DNA]</scope>
    <source>
        <strain evidence="3 4">ID05-A0528</strain>
    </source>
</reference>
<evidence type="ECO:0008006" key="5">
    <source>
        <dbReference type="Google" id="ProtNLM"/>
    </source>
</evidence>
<dbReference type="AlphaFoldDB" id="A0A173LI91"/>
<evidence type="ECO:0000313" key="4">
    <source>
        <dbReference type="Proteomes" id="UP000186104"/>
    </source>
</evidence>
<keyword evidence="2" id="KW-0812">Transmembrane</keyword>
<dbReference type="STRING" id="499555.BJL86_0428"/>
<evidence type="ECO:0000313" key="3">
    <source>
        <dbReference type="EMBL" id="ANI91238.1"/>
    </source>
</evidence>
<keyword evidence="4" id="KW-1185">Reference proteome</keyword>
<keyword evidence="2" id="KW-1133">Transmembrane helix</keyword>
<evidence type="ECO:0000256" key="2">
    <source>
        <dbReference type="SAM" id="Phobius"/>
    </source>
</evidence>
<keyword evidence="2" id="KW-0472">Membrane</keyword>
<dbReference type="OrthoDB" id="4774258at2"/>
<feature type="transmembrane region" description="Helical" evidence="2">
    <location>
        <begin position="21"/>
        <end position="51"/>
    </location>
</feature>
<organism evidence="3 4">
    <name type="scientific">Dietzia timorensis</name>
    <dbReference type="NCBI Taxonomy" id="499555"/>
    <lineage>
        <taxon>Bacteria</taxon>
        <taxon>Bacillati</taxon>
        <taxon>Actinomycetota</taxon>
        <taxon>Actinomycetes</taxon>
        <taxon>Mycobacteriales</taxon>
        <taxon>Dietziaceae</taxon>
        <taxon>Dietzia</taxon>
    </lineage>
</organism>